<dbReference type="Gene3D" id="3.40.140.10">
    <property type="entry name" value="Cytidine Deaminase, domain 2"/>
    <property type="match status" value="1"/>
</dbReference>
<evidence type="ECO:0000256" key="15">
    <source>
        <dbReference type="RuleBase" id="RU364006"/>
    </source>
</evidence>
<dbReference type="GO" id="GO:0004126">
    <property type="term" value="F:cytidine deaminase activity"/>
    <property type="evidence" value="ECO:0007669"/>
    <property type="project" value="UniProtKB-UniRule"/>
</dbReference>
<protein>
    <recommendedName>
        <fullName evidence="5 15">Cytidine deaminase</fullName>
        <ecNumber evidence="4 15">3.5.4.5</ecNumber>
    </recommendedName>
    <alternativeName>
        <fullName evidence="9 15">Cytidine aminohydrolase</fullName>
    </alternativeName>
</protein>
<dbReference type="InterPro" id="IPR006262">
    <property type="entry name" value="Cyt_deam_tetra"/>
</dbReference>
<sequence>MTFSTQQRDALLVAAREAATRAYAPYSKFHVGAALLLGDGSVITGANVENASYGLSLCAETVAVSAILSSGTFRENGGTLEAVAVTGGAPGAAGQGDTVTPCGRCRQILNEIAQIGGTDPMIWCDGGDTVLETRLSQLLPHAFGPANLL</sequence>
<dbReference type="SUPFAM" id="SSF53927">
    <property type="entry name" value="Cytidine deaminase-like"/>
    <property type="match status" value="1"/>
</dbReference>
<evidence type="ECO:0000256" key="9">
    <source>
        <dbReference type="ARBA" id="ARBA00032005"/>
    </source>
</evidence>
<comment type="similarity">
    <text evidence="3 15">Belongs to the cytidine and deoxycytidylate deaminase family.</text>
</comment>
<evidence type="ECO:0000313" key="18">
    <source>
        <dbReference type="Proteomes" id="UP000015527"/>
    </source>
</evidence>
<evidence type="ECO:0000256" key="4">
    <source>
        <dbReference type="ARBA" id="ARBA00012783"/>
    </source>
</evidence>
<evidence type="ECO:0000256" key="6">
    <source>
        <dbReference type="ARBA" id="ARBA00022723"/>
    </source>
</evidence>
<dbReference type="PANTHER" id="PTHR11644:SF2">
    <property type="entry name" value="CYTIDINE DEAMINASE"/>
    <property type="match status" value="1"/>
</dbReference>
<dbReference type="EC" id="3.5.4.5" evidence="4 15"/>
<organism evidence="17 18">
    <name type="scientific">Novosphingobium lindaniclasticum LE124</name>
    <dbReference type="NCBI Taxonomy" id="1096930"/>
    <lineage>
        <taxon>Bacteria</taxon>
        <taxon>Pseudomonadati</taxon>
        <taxon>Pseudomonadota</taxon>
        <taxon>Alphaproteobacteria</taxon>
        <taxon>Sphingomonadales</taxon>
        <taxon>Sphingomonadaceae</taxon>
        <taxon>Novosphingobium</taxon>
    </lineage>
</organism>
<dbReference type="CDD" id="cd01283">
    <property type="entry name" value="cytidine_deaminase"/>
    <property type="match status" value="1"/>
</dbReference>
<keyword evidence="6 14" id="KW-0479">Metal-binding</keyword>
<dbReference type="InterPro" id="IPR002125">
    <property type="entry name" value="CMP_dCMP_dom"/>
</dbReference>
<comment type="catalytic activity">
    <reaction evidence="10 15">
        <text>2'-deoxycytidine + H2O + H(+) = 2'-deoxyuridine + NH4(+)</text>
        <dbReference type="Rhea" id="RHEA:13433"/>
        <dbReference type="ChEBI" id="CHEBI:15377"/>
        <dbReference type="ChEBI" id="CHEBI:15378"/>
        <dbReference type="ChEBI" id="CHEBI:15698"/>
        <dbReference type="ChEBI" id="CHEBI:16450"/>
        <dbReference type="ChEBI" id="CHEBI:28938"/>
        <dbReference type="EC" id="3.5.4.5"/>
    </reaction>
</comment>
<reference evidence="17 18" key="1">
    <citation type="journal article" date="2013" name="Genome Announc.">
        <title>Genome Sequence of Novosphingobium lindaniclasticum LE124T, Isolated from a Hexachlorocyclohexane Dumpsite.</title>
        <authorList>
            <person name="Saxena A."/>
            <person name="Nayyar N."/>
            <person name="Sangwan N."/>
            <person name="Kumari R."/>
            <person name="Khurana J.P."/>
            <person name="Lal R."/>
        </authorList>
    </citation>
    <scope>NUCLEOTIDE SEQUENCE [LARGE SCALE GENOMIC DNA]</scope>
    <source>
        <strain evidence="17 18">LE124</strain>
    </source>
</reference>
<dbReference type="PATRIC" id="fig|1096930.3.peg.3295"/>
<dbReference type="eggNOG" id="COG0295">
    <property type="taxonomic scope" value="Bacteria"/>
</dbReference>
<keyword evidence="7 15" id="KW-0378">Hydrolase</keyword>
<gene>
    <name evidence="17" type="ORF">L284_16600</name>
</gene>
<dbReference type="PANTHER" id="PTHR11644">
    <property type="entry name" value="CYTIDINE DEAMINASE"/>
    <property type="match status" value="1"/>
</dbReference>
<feature type="binding site" evidence="14">
    <location>
        <position position="58"/>
    </location>
    <ligand>
        <name>Zn(2+)</name>
        <dbReference type="ChEBI" id="CHEBI:29105"/>
        <note>catalytic</note>
    </ligand>
</feature>
<dbReference type="AlphaFoldDB" id="T0IH49"/>
<dbReference type="Pfam" id="PF00383">
    <property type="entry name" value="dCMP_cyt_deam_1"/>
    <property type="match status" value="1"/>
</dbReference>
<comment type="caution">
    <text evidence="17">The sequence shown here is derived from an EMBL/GenBank/DDBJ whole genome shotgun (WGS) entry which is preliminary data.</text>
</comment>
<evidence type="ECO:0000256" key="5">
    <source>
        <dbReference type="ARBA" id="ARBA00018266"/>
    </source>
</evidence>
<dbReference type="NCBIfam" id="TIGR01354">
    <property type="entry name" value="cyt_deam_tetra"/>
    <property type="match status" value="1"/>
</dbReference>
<keyword evidence="8 14" id="KW-0862">Zinc</keyword>
<evidence type="ECO:0000256" key="3">
    <source>
        <dbReference type="ARBA" id="ARBA00006576"/>
    </source>
</evidence>
<evidence type="ECO:0000313" key="17">
    <source>
        <dbReference type="EMBL" id="EQB11030.1"/>
    </source>
</evidence>
<comment type="function">
    <text evidence="2 15">This enzyme scavenges exogenous and endogenous cytidine and 2'-deoxycytidine for UMP synthesis.</text>
</comment>
<feature type="binding site" evidence="13">
    <location>
        <begin position="47"/>
        <end position="53"/>
    </location>
    <ligand>
        <name>substrate</name>
    </ligand>
</feature>
<evidence type="ECO:0000256" key="1">
    <source>
        <dbReference type="ARBA" id="ARBA00001947"/>
    </source>
</evidence>
<keyword evidence="18" id="KW-1185">Reference proteome</keyword>
<evidence type="ECO:0000256" key="12">
    <source>
        <dbReference type="PIRSR" id="PIRSR606262-1"/>
    </source>
</evidence>
<comment type="cofactor">
    <cofactor evidence="1 14 15">
        <name>Zn(2+)</name>
        <dbReference type="ChEBI" id="CHEBI:29105"/>
    </cofactor>
</comment>
<dbReference type="OrthoDB" id="9795347at2"/>
<evidence type="ECO:0000256" key="14">
    <source>
        <dbReference type="PIRSR" id="PIRSR606262-3"/>
    </source>
</evidence>
<name>T0IH49_9SPHN</name>
<evidence type="ECO:0000256" key="2">
    <source>
        <dbReference type="ARBA" id="ARBA00003949"/>
    </source>
</evidence>
<feature type="active site" description="Proton donor" evidence="12">
    <location>
        <position position="60"/>
    </location>
</feature>
<accession>T0IH49</accession>
<dbReference type="GO" id="GO:0072527">
    <property type="term" value="P:pyrimidine-containing compound metabolic process"/>
    <property type="evidence" value="ECO:0007669"/>
    <property type="project" value="UniProtKB-ARBA"/>
</dbReference>
<evidence type="ECO:0000256" key="13">
    <source>
        <dbReference type="PIRSR" id="PIRSR606262-2"/>
    </source>
</evidence>
<dbReference type="InterPro" id="IPR016193">
    <property type="entry name" value="Cytidine_deaminase-like"/>
</dbReference>
<dbReference type="GO" id="GO:0055086">
    <property type="term" value="P:nucleobase-containing small molecule metabolic process"/>
    <property type="evidence" value="ECO:0007669"/>
    <property type="project" value="UniProtKB-ARBA"/>
</dbReference>
<comment type="catalytic activity">
    <reaction evidence="11 15">
        <text>cytidine + H2O + H(+) = uridine + NH4(+)</text>
        <dbReference type="Rhea" id="RHEA:16069"/>
        <dbReference type="ChEBI" id="CHEBI:15377"/>
        <dbReference type="ChEBI" id="CHEBI:15378"/>
        <dbReference type="ChEBI" id="CHEBI:16704"/>
        <dbReference type="ChEBI" id="CHEBI:17562"/>
        <dbReference type="ChEBI" id="CHEBI:28938"/>
        <dbReference type="EC" id="3.5.4.5"/>
    </reaction>
</comment>
<dbReference type="RefSeq" id="WP_021235117.1">
    <property type="nucleotide sequence ID" value="NZ_ATHL01000104.1"/>
</dbReference>
<dbReference type="Proteomes" id="UP000015527">
    <property type="component" value="Unassembled WGS sequence"/>
</dbReference>
<dbReference type="EMBL" id="ATHL01000104">
    <property type="protein sequence ID" value="EQB11030.1"/>
    <property type="molecule type" value="Genomic_DNA"/>
</dbReference>
<proteinExistence type="inferred from homology"/>
<evidence type="ECO:0000256" key="10">
    <source>
        <dbReference type="ARBA" id="ARBA00049252"/>
    </source>
</evidence>
<evidence type="ECO:0000256" key="11">
    <source>
        <dbReference type="ARBA" id="ARBA00049558"/>
    </source>
</evidence>
<evidence type="ECO:0000256" key="7">
    <source>
        <dbReference type="ARBA" id="ARBA00022801"/>
    </source>
</evidence>
<dbReference type="PROSITE" id="PS51747">
    <property type="entry name" value="CYT_DCMP_DEAMINASES_2"/>
    <property type="match status" value="1"/>
</dbReference>
<feature type="domain" description="CMP/dCMP-type deaminase" evidence="16">
    <location>
        <begin position="6"/>
        <end position="146"/>
    </location>
</feature>
<feature type="binding site" evidence="14">
    <location>
        <position position="102"/>
    </location>
    <ligand>
        <name>Zn(2+)</name>
        <dbReference type="ChEBI" id="CHEBI:29105"/>
        <note>catalytic</note>
    </ligand>
</feature>
<feature type="binding site" evidence="14">
    <location>
        <position position="105"/>
    </location>
    <ligand>
        <name>Zn(2+)</name>
        <dbReference type="ChEBI" id="CHEBI:29105"/>
        <note>catalytic</note>
    </ligand>
</feature>
<evidence type="ECO:0000259" key="16">
    <source>
        <dbReference type="PROSITE" id="PS51747"/>
    </source>
</evidence>
<evidence type="ECO:0000256" key="8">
    <source>
        <dbReference type="ARBA" id="ARBA00022833"/>
    </source>
</evidence>
<dbReference type="InterPro" id="IPR050202">
    <property type="entry name" value="Cyt/Deoxycyt_deaminase"/>
</dbReference>
<dbReference type="NCBIfam" id="NF004064">
    <property type="entry name" value="PRK05578.1"/>
    <property type="match status" value="1"/>
</dbReference>
<dbReference type="GO" id="GO:0008270">
    <property type="term" value="F:zinc ion binding"/>
    <property type="evidence" value="ECO:0007669"/>
    <property type="project" value="UniProtKB-UniRule"/>
</dbReference>
<dbReference type="GO" id="GO:0005829">
    <property type="term" value="C:cytosol"/>
    <property type="evidence" value="ECO:0007669"/>
    <property type="project" value="TreeGrafter"/>
</dbReference>